<gene>
    <name evidence="2" type="ORF">ElyMa_002553300</name>
</gene>
<keyword evidence="1" id="KW-0812">Transmembrane</keyword>
<feature type="transmembrane region" description="Helical" evidence="1">
    <location>
        <begin position="35"/>
        <end position="54"/>
    </location>
</feature>
<feature type="transmembrane region" description="Helical" evidence="1">
    <location>
        <begin position="6"/>
        <end position="28"/>
    </location>
</feature>
<reference evidence="2 3" key="1">
    <citation type="journal article" date="2021" name="Elife">
        <title>Chloroplast acquisition without the gene transfer in kleptoplastic sea slugs, Plakobranchus ocellatus.</title>
        <authorList>
            <person name="Maeda T."/>
            <person name="Takahashi S."/>
            <person name="Yoshida T."/>
            <person name="Shimamura S."/>
            <person name="Takaki Y."/>
            <person name="Nagai Y."/>
            <person name="Toyoda A."/>
            <person name="Suzuki Y."/>
            <person name="Arimoto A."/>
            <person name="Ishii H."/>
            <person name="Satoh N."/>
            <person name="Nishiyama T."/>
            <person name="Hasebe M."/>
            <person name="Maruyama T."/>
            <person name="Minagawa J."/>
            <person name="Obokata J."/>
            <person name="Shigenobu S."/>
        </authorList>
    </citation>
    <scope>NUCLEOTIDE SEQUENCE [LARGE SCALE GENOMIC DNA]</scope>
</reference>
<proteinExistence type="predicted"/>
<feature type="transmembrane region" description="Helical" evidence="1">
    <location>
        <begin position="66"/>
        <end position="84"/>
    </location>
</feature>
<keyword evidence="1" id="KW-1133">Transmembrane helix</keyword>
<evidence type="ECO:0000313" key="2">
    <source>
        <dbReference type="EMBL" id="GFR89850.1"/>
    </source>
</evidence>
<organism evidence="2 3">
    <name type="scientific">Elysia marginata</name>
    <dbReference type="NCBI Taxonomy" id="1093978"/>
    <lineage>
        <taxon>Eukaryota</taxon>
        <taxon>Metazoa</taxon>
        <taxon>Spiralia</taxon>
        <taxon>Lophotrochozoa</taxon>
        <taxon>Mollusca</taxon>
        <taxon>Gastropoda</taxon>
        <taxon>Heterobranchia</taxon>
        <taxon>Euthyneura</taxon>
        <taxon>Panpulmonata</taxon>
        <taxon>Sacoglossa</taxon>
        <taxon>Placobranchoidea</taxon>
        <taxon>Plakobranchidae</taxon>
        <taxon>Elysia</taxon>
    </lineage>
</organism>
<sequence length="157" mass="17759">MLLLLYFVLLFLYFVLLFIYFVLLFLYFVLLFLSFVLLFLYVVLLFLYCVLHYLLCAALPVRCTALPVLCAALPVLCTALPVLAQQQRLSQIVAVHPKTLTMSNVRYNGLIDAAVSTLTEGDTYKKMLEDLNPGTLLNQWGVQLPVIGKTCLRGKMS</sequence>
<comment type="caution">
    <text evidence="2">The sequence shown here is derived from an EMBL/GenBank/DDBJ whole genome shotgun (WGS) entry which is preliminary data.</text>
</comment>
<evidence type="ECO:0008006" key="4">
    <source>
        <dbReference type="Google" id="ProtNLM"/>
    </source>
</evidence>
<dbReference type="AlphaFoldDB" id="A0AAV4GYZ1"/>
<keyword evidence="3" id="KW-1185">Reference proteome</keyword>
<keyword evidence="1" id="KW-0472">Membrane</keyword>
<name>A0AAV4GYZ1_9GAST</name>
<protein>
    <recommendedName>
        <fullName evidence="4">LysM domain-containing protein</fullName>
    </recommendedName>
</protein>
<evidence type="ECO:0000256" key="1">
    <source>
        <dbReference type="SAM" id="Phobius"/>
    </source>
</evidence>
<accession>A0AAV4GYZ1</accession>
<dbReference type="Proteomes" id="UP000762676">
    <property type="component" value="Unassembled WGS sequence"/>
</dbReference>
<dbReference type="EMBL" id="BMAT01005251">
    <property type="protein sequence ID" value="GFR89850.1"/>
    <property type="molecule type" value="Genomic_DNA"/>
</dbReference>
<evidence type="ECO:0000313" key="3">
    <source>
        <dbReference type="Proteomes" id="UP000762676"/>
    </source>
</evidence>